<feature type="compositionally biased region" description="Polar residues" evidence="2">
    <location>
        <begin position="21"/>
        <end position="34"/>
    </location>
</feature>
<dbReference type="Pfam" id="PF07501">
    <property type="entry name" value="G5"/>
    <property type="match status" value="1"/>
</dbReference>
<feature type="transmembrane region" description="Helical" evidence="3">
    <location>
        <begin position="48"/>
        <end position="81"/>
    </location>
</feature>
<evidence type="ECO:0000256" key="1">
    <source>
        <dbReference type="ARBA" id="ARBA00022729"/>
    </source>
</evidence>
<evidence type="ECO:0000256" key="3">
    <source>
        <dbReference type="SAM" id="Phobius"/>
    </source>
</evidence>
<accession>A0A4Q2KS64</accession>
<feature type="domain" description="G5" evidence="4">
    <location>
        <begin position="142"/>
        <end position="223"/>
    </location>
</feature>
<evidence type="ECO:0000313" key="5">
    <source>
        <dbReference type="EMBL" id="RXZ68295.1"/>
    </source>
</evidence>
<dbReference type="Gene3D" id="2.20.230.10">
    <property type="entry name" value="Resuscitation-promoting factor rpfb"/>
    <property type="match status" value="1"/>
</dbReference>
<gene>
    <name evidence="5" type="ORF">ESP51_14085</name>
</gene>
<keyword evidence="1" id="KW-0732">Signal</keyword>
<keyword evidence="6" id="KW-1185">Reference proteome</keyword>
<name>A0A4Q2KS64_9MICO</name>
<feature type="transmembrane region" description="Helical" evidence="3">
    <location>
        <begin position="93"/>
        <end position="116"/>
    </location>
</feature>
<dbReference type="Proteomes" id="UP000293865">
    <property type="component" value="Unassembled WGS sequence"/>
</dbReference>
<dbReference type="EMBL" id="SDPN01000029">
    <property type="protein sequence ID" value="RXZ68295.1"/>
    <property type="molecule type" value="Genomic_DNA"/>
</dbReference>
<comment type="caution">
    <text evidence="5">The sequence shown here is derived from an EMBL/GenBank/DDBJ whole genome shotgun (WGS) entry which is preliminary data.</text>
</comment>
<sequence length="291" mass="29554">MPGHPLSRHPLPPSSGRGGANRTSASVGSPTVSATEPRSRKLKKFWAIIALLVVIVLLINFWFVALILAGAAALVIGIVALARGTAYKVRSRTAGAVVLAVSLVALGIGGAGAAAATRPSDSLSEAASARVEAKPRAATATPTPVREIKTIEENVPVAFTSSTVDDGNIAQGTVVTLTPGVDGQRTLTHEITYEDGVEVARKTISDVVSIAPVNEVIANGTYVAPPAPVAAAPVDNGCHPSYADECVQYASDADCAGGSGDGPAYVNGPVRVVGPDVYDLDRDGDGIACDA</sequence>
<keyword evidence="3" id="KW-0472">Membrane</keyword>
<dbReference type="SMART" id="SM01208">
    <property type="entry name" value="G5"/>
    <property type="match status" value="1"/>
</dbReference>
<dbReference type="AlphaFoldDB" id="A0A4Q2KS64"/>
<evidence type="ECO:0000313" key="6">
    <source>
        <dbReference type="Proteomes" id="UP000293865"/>
    </source>
</evidence>
<evidence type="ECO:0000259" key="4">
    <source>
        <dbReference type="PROSITE" id="PS51109"/>
    </source>
</evidence>
<organism evidence="5 6">
    <name type="scientific">Agromyces albus</name>
    <dbReference type="NCBI Taxonomy" id="205332"/>
    <lineage>
        <taxon>Bacteria</taxon>
        <taxon>Bacillati</taxon>
        <taxon>Actinomycetota</taxon>
        <taxon>Actinomycetes</taxon>
        <taxon>Micrococcales</taxon>
        <taxon>Microbacteriaceae</taxon>
        <taxon>Agromyces</taxon>
    </lineage>
</organism>
<feature type="region of interest" description="Disordered" evidence="2">
    <location>
        <begin position="1"/>
        <end position="34"/>
    </location>
</feature>
<keyword evidence="3" id="KW-0812">Transmembrane</keyword>
<dbReference type="InterPro" id="IPR011098">
    <property type="entry name" value="G5_dom"/>
</dbReference>
<dbReference type="PROSITE" id="PS51109">
    <property type="entry name" value="G5"/>
    <property type="match status" value="1"/>
</dbReference>
<reference evidence="5 6" key="1">
    <citation type="submission" date="2019-01" db="EMBL/GenBank/DDBJ databases">
        <title>Agromyces.</title>
        <authorList>
            <person name="Li J."/>
        </authorList>
    </citation>
    <scope>NUCLEOTIDE SEQUENCE [LARGE SCALE GENOMIC DNA]</scope>
    <source>
        <strain evidence="5 6">DSM 15934</strain>
    </source>
</reference>
<proteinExistence type="predicted"/>
<protein>
    <recommendedName>
        <fullName evidence="4">G5 domain-containing protein</fullName>
    </recommendedName>
</protein>
<keyword evidence="3" id="KW-1133">Transmembrane helix</keyword>
<dbReference type="OrthoDB" id="6048299at2"/>
<evidence type="ECO:0000256" key="2">
    <source>
        <dbReference type="SAM" id="MobiDB-lite"/>
    </source>
</evidence>